<organism evidence="3 4">
    <name type="scientific">Reticulomyxa filosa</name>
    <dbReference type="NCBI Taxonomy" id="46433"/>
    <lineage>
        <taxon>Eukaryota</taxon>
        <taxon>Sar</taxon>
        <taxon>Rhizaria</taxon>
        <taxon>Retaria</taxon>
        <taxon>Foraminifera</taxon>
        <taxon>Monothalamids</taxon>
        <taxon>Reticulomyxidae</taxon>
        <taxon>Reticulomyxa</taxon>
    </lineage>
</organism>
<proteinExistence type="predicted"/>
<feature type="non-terminal residue" evidence="3">
    <location>
        <position position="1"/>
    </location>
</feature>
<accession>X6MVX7</accession>
<evidence type="ECO:0000256" key="1">
    <source>
        <dbReference type="SAM" id="Coils"/>
    </source>
</evidence>
<dbReference type="Proteomes" id="UP000023152">
    <property type="component" value="Unassembled WGS sequence"/>
</dbReference>
<evidence type="ECO:0000313" key="3">
    <source>
        <dbReference type="EMBL" id="ETO17791.1"/>
    </source>
</evidence>
<keyword evidence="4" id="KW-1185">Reference proteome</keyword>
<reference evidence="3 4" key="1">
    <citation type="journal article" date="2013" name="Curr. Biol.">
        <title>The Genome of the Foraminiferan Reticulomyxa filosa.</title>
        <authorList>
            <person name="Glockner G."/>
            <person name="Hulsmann N."/>
            <person name="Schleicher M."/>
            <person name="Noegel A.A."/>
            <person name="Eichinger L."/>
            <person name="Gallinger C."/>
            <person name="Pawlowski J."/>
            <person name="Sierra R."/>
            <person name="Euteneuer U."/>
            <person name="Pillet L."/>
            <person name="Moustafa A."/>
            <person name="Platzer M."/>
            <person name="Groth M."/>
            <person name="Szafranski K."/>
            <person name="Schliwa M."/>
        </authorList>
    </citation>
    <scope>NUCLEOTIDE SEQUENCE [LARGE SCALE GENOMIC DNA]</scope>
</reference>
<feature type="compositionally biased region" description="Polar residues" evidence="2">
    <location>
        <begin position="149"/>
        <end position="160"/>
    </location>
</feature>
<dbReference type="AlphaFoldDB" id="X6MVX7"/>
<evidence type="ECO:0000313" key="4">
    <source>
        <dbReference type="Proteomes" id="UP000023152"/>
    </source>
</evidence>
<gene>
    <name evidence="3" type="ORF">RFI_19525</name>
</gene>
<dbReference type="EMBL" id="ASPP01015985">
    <property type="protein sequence ID" value="ETO17791.1"/>
    <property type="molecule type" value="Genomic_DNA"/>
</dbReference>
<feature type="compositionally biased region" description="Polar residues" evidence="2">
    <location>
        <begin position="13"/>
        <end position="23"/>
    </location>
</feature>
<feature type="region of interest" description="Disordered" evidence="2">
    <location>
        <begin position="1"/>
        <end position="23"/>
    </location>
</feature>
<sequence length="208" mass="23764">TKQQYKKFRNSGRLLTQNNNGPELNNKDFFFQSIEHQNKELNGKISKKKKTSHNFFGVEKQKKKNLITQQKEEERKLAGLSSSMLQLEHKVDNLVKQTKISSPRIDDSTAEVVDIKTLKATVAEQQQTLKTLQKSVDSLVQKSILDTNSIGKKGSSSPTDSDGRKDASKDVNFKDIEERFEKNFQEAVSRFCAVSQFLLLLYQSFQTN</sequence>
<feature type="compositionally biased region" description="Basic residues" evidence="2">
    <location>
        <begin position="1"/>
        <end position="10"/>
    </location>
</feature>
<protein>
    <submittedName>
        <fullName evidence="3">Uncharacterized protein</fullName>
    </submittedName>
</protein>
<name>X6MVX7_RETFI</name>
<feature type="coiled-coil region" evidence="1">
    <location>
        <begin position="115"/>
        <end position="142"/>
    </location>
</feature>
<keyword evidence="1" id="KW-0175">Coiled coil</keyword>
<comment type="caution">
    <text evidence="3">The sequence shown here is derived from an EMBL/GenBank/DDBJ whole genome shotgun (WGS) entry which is preliminary data.</text>
</comment>
<feature type="region of interest" description="Disordered" evidence="2">
    <location>
        <begin position="149"/>
        <end position="170"/>
    </location>
</feature>
<feature type="compositionally biased region" description="Basic and acidic residues" evidence="2">
    <location>
        <begin position="161"/>
        <end position="170"/>
    </location>
</feature>
<evidence type="ECO:0000256" key="2">
    <source>
        <dbReference type="SAM" id="MobiDB-lite"/>
    </source>
</evidence>